<sequence length="75" mass="8272">MKEIPALNILRNFRYVSTINSGRVPAITSAREGVTASKCQMAITTATETFKKSFSALHLPLDKEDLSEATKNDDK</sequence>
<organism evidence="1 2">
    <name type="scientific">Peronosclerospora sorghi</name>
    <dbReference type="NCBI Taxonomy" id="230839"/>
    <lineage>
        <taxon>Eukaryota</taxon>
        <taxon>Sar</taxon>
        <taxon>Stramenopiles</taxon>
        <taxon>Oomycota</taxon>
        <taxon>Peronosporomycetes</taxon>
        <taxon>Peronosporales</taxon>
        <taxon>Peronosporaceae</taxon>
        <taxon>Peronosclerospora</taxon>
    </lineage>
</organism>
<comment type="caution">
    <text evidence="1">The sequence shown here is derived from an EMBL/GenBank/DDBJ whole genome shotgun (WGS) entry which is preliminary data.</text>
</comment>
<accession>A0ACC0VU39</accession>
<reference evidence="1 2" key="1">
    <citation type="journal article" date="2022" name="bioRxiv">
        <title>The genome of the oomycete Peronosclerospora sorghi, a cosmopolitan pathogen of maize and sorghum, is inflated with dispersed pseudogenes.</title>
        <authorList>
            <person name="Fletcher K."/>
            <person name="Martin F."/>
            <person name="Isakeit T."/>
            <person name="Cavanaugh K."/>
            <person name="Magill C."/>
            <person name="Michelmore R."/>
        </authorList>
    </citation>
    <scope>NUCLEOTIDE SEQUENCE [LARGE SCALE GENOMIC DNA]</scope>
    <source>
        <strain evidence="1">P6</strain>
    </source>
</reference>
<dbReference type="Proteomes" id="UP001163321">
    <property type="component" value="Chromosome 7"/>
</dbReference>
<evidence type="ECO:0000313" key="2">
    <source>
        <dbReference type="Proteomes" id="UP001163321"/>
    </source>
</evidence>
<keyword evidence="2" id="KW-1185">Reference proteome</keyword>
<dbReference type="EMBL" id="CM047586">
    <property type="protein sequence ID" value="KAI9909271.1"/>
    <property type="molecule type" value="Genomic_DNA"/>
</dbReference>
<evidence type="ECO:0000313" key="1">
    <source>
        <dbReference type="EMBL" id="KAI9909271.1"/>
    </source>
</evidence>
<proteinExistence type="predicted"/>
<name>A0ACC0VU39_9STRA</name>
<gene>
    <name evidence="1" type="ORF">PsorP6_014931</name>
</gene>
<protein>
    <submittedName>
        <fullName evidence="1">Uncharacterized protein</fullName>
    </submittedName>
</protein>